<accession>A0A9P8M3A2</accession>
<evidence type="ECO:0000256" key="4">
    <source>
        <dbReference type="ARBA" id="ARBA00023128"/>
    </source>
</evidence>
<comment type="similarity">
    <text evidence="2">Belongs to the prokaryotic/mitochondrial release factor family.</text>
</comment>
<gene>
    <name evidence="7" type="ORF">MHUMG1_09220</name>
</gene>
<feature type="domain" description="Prokaryotic-type class I peptide chain release factors" evidence="6">
    <location>
        <begin position="293"/>
        <end position="390"/>
    </location>
</feature>
<dbReference type="Proteomes" id="UP000764110">
    <property type="component" value="Unassembled WGS sequence"/>
</dbReference>
<reference evidence="7 8" key="1">
    <citation type="submission" date="2020-07" db="EMBL/GenBank/DDBJ databases">
        <title>Metarhizium humberi genome.</title>
        <authorList>
            <person name="Lysoe E."/>
        </authorList>
    </citation>
    <scope>NUCLEOTIDE SEQUENCE [LARGE SCALE GENOMIC DNA]</scope>
    <source>
        <strain evidence="7 8">ESALQ1638</strain>
    </source>
</reference>
<evidence type="ECO:0000259" key="6">
    <source>
        <dbReference type="Pfam" id="PF00472"/>
    </source>
</evidence>
<keyword evidence="4" id="KW-0496">Mitochondrion</keyword>
<comment type="subcellular location">
    <subcellularLocation>
        <location evidence="1">Mitochondrion</location>
    </subcellularLocation>
</comment>
<feature type="region of interest" description="Disordered" evidence="5">
    <location>
        <begin position="212"/>
        <end position="245"/>
    </location>
</feature>
<feature type="region of interest" description="Disordered" evidence="5">
    <location>
        <begin position="279"/>
        <end position="319"/>
    </location>
</feature>
<feature type="compositionally biased region" description="Basic residues" evidence="5">
    <location>
        <begin position="368"/>
        <end position="386"/>
    </location>
</feature>
<evidence type="ECO:0000256" key="2">
    <source>
        <dbReference type="ARBA" id="ARBA00010835"/>
    </source>
</evidence>
<evidence type="ECO:0000256" key="3">
    <source>
        <dbReference type="ARBA" id="ARBA00022946"/>
    </source>
</evidence>
<evidence type="ECO:0000313" key="7">
    <source>
        <dbReference type="EMBL" id="KAH0592973.1"/>
    </source>
</evidence>
<evidence type="ECO:0000256" key="5">
    <source>
        <dbReference type="SAM" id="MobiDB-lite"/>
    </source>
</evidence>
<dbReference type="FunFam" id="3.30.160.20:FF:000065">
    <property type="entry name" value="Peptidyl-tRNA hydrolase domain protein"/>
    <property type="match status" value="1"/>
</dbReference>
<comment type="caution">
    <text evidence="7">The sequence shown here is derived from an EMBL/GenBank/DDBJ whole genome shotgun (WGS) entry which is preliminary data.</text>
</comment>
<sequence>MRTPLRSPPSTILDRIVTSLSLQLLLNSAHNSLPDRLCRRHRVASHALGHRLLHDLPRRRSDIDMLPLDVVPRAAGKNGNMVREIEHRGDKRHAAKEEQDRVWPATLASSQSSVTSSFCQNNVFSGTEAQAGHSTRTYDALLPRSEHVQRKRHLERVLLPPQPALALGSHGHLGGPSCTNWFVGVTVPESNGQGDKISQVRLSSAAAQVTIQSAPSPNKSTPRRFHHPSASKATPRLIRSSAQTSASQLTAMNIFRLPQRIPRTHPLATLSRPFTLTALQSKNLPPRPKPPPDTEIEESFLKGSGPGGQKINKTNSAVQLKHVPTGIVVKSQATRSRSQNRKHARELLAQKVDDLLHGEQSRSSIVGHVKKKKAASAAKKSRRKYRKLDEEREAAGEEEGPEHSPRESEGSGQAQGETTIEEPKHPQENNNRP</sequence>
<name>A0A9P8M3A2_9HYPO</name>
<evidence type="ECO:0000313" key="8">
    <source>
        <dbReference type="Proteomes" id="UP000764110"/>
    </source>
</evidence>
<dbReference type="SUPFAM" id="SSF75620">
    <property type="entry name" value="Release factor"/>
    <property type="match status" value="1"/>
</dbReference>
<feature type="region of interest" description="Disordered" evidence="5">
    <location>
        <begin position="363"/>
        <end position="433"/>
    </location>
</feature>
<dbReference type="PANTHER" id="PTHR46203">
    <property type="entry name" value="PROBABLE PEPTIDE CHAIN RELEASE FACTOR C12ORF65"/>
    <property type="match status" value="1"/>
</dbReference>
<dbReference type="InterPro" id="IPR000352">
    <property type="entry name" value="Pep_chain_release_fac_I"/>
</dbReference>
<dbReference type="GO" id="GO:0003747">
    <property type="term" value="F:translation release factor activity"/>
    <property type="evidence" value="ECO:0007669"/>
    <property type="project" value="InterPro"/>
</dbReference>
<dbReference type="PANTHER" id="PTHR46203:SF1">
    <property type="entry name" value="MITOCHONDRIAL TRANSLATION RELEASE FACTOR IN RESCUE"/>
    <property type="match status" value="1"/>
</dbReference>
<organism evidence="7 8">
    <name type="scientific">Metarhizium humberi</name>
    <dbReference type="NCBI Taxonomy" id="2596975"/>
    <lineage>
        <taxon>Eukaryota</taxon>
        <taxon>Fungi</taxon>
        <taxon>Dikarya</taxon>
        <taxon>Ascomycota</taxon>
        <taxon>Pezizomycotina</taxon>
        <taxon>Sordariomycetes</taxon>
        <taxon>Hypocreomycetidae</taxon>
        <taxon>Hypocreales</taxon>
        <taxon>Clavicipitaceae</taxon>
        <taxon>Metarhizium</taxon>
    </lineage>
</organism>
<keyword evidence="8" id="KW-1185">Reference proteome</keyword>
<keyword evidence="3" id="KW-0809">Transit peptide</keyword>
<dbReference type="GO" id="GO:0005739">
    <property type="term" value="C:mitochondrion"/>
    <property type="evidence" value="ECO:0007669"/>
    <property type="project" value="UniProtKB-SubCell"/>
</dbReference>
<evidence type="ECO:0000256" key="1">
    <source>
        <dbReference type="ARBA" id="ARBA00004173"/>
    </source>
</evidence>
<dbReference type="Pfam" id="PF00472">
    <property type="entry name" value="RF-1"/>
    <property type="match status" value="1"/>
</dbReference>
<dbReference type="AlphaFoldDB" id="A0A9P8M3A2"/>
<proteinExistence type="inferred from homology"/>
<dbReference type="InterPro" id="IPR052405">
    <property type="entry name" value="Mito_Transl_Release_Factor"/>
</dbReference>
<protein>
    <recommendedName>
        <fullName evidence="6">Prokaryotic-type class I peptide chain release factors domain-containing protein</fullName>
    </recommendedName>
</protein>
<dbReference type="EMBL" id="JACEFI010000024">
    <property type="protein sequence ID" value="KAH0592973.1"/>
    <property type="molecule type" value="Genomic_DNA"/>
</dbReference>
<dbReference type="InterPro" id="IPR045853">
    <property type="entry name" value="Pep_chain_release_fac_I_sf"/>
</dbReference>
<dbReference type="Gene3D" id="3.30.160.20">
    <property type="match status" value="1"/>
</dbReference>
<dbReference type="GO" id="GO:0032543">
    <property type="term" value="P:mitochondrial translation"/>
    <property type="evidence" value="ECO:0007669"/>
    <property type="project" value="UniProtKB-ARBA"/>
</dbReference>
<feature type="compositionally biased region" description="Basic and acidic residues" evidence="5">
    <location>
        <begin position="387"/>
        <end position="409"/>
    </location>
</feature>